<organism evidence="1">
    <name type="scientific">freshwater metagenome</name>
    <dbReference type="NCBI Taxonomy" id="449393"/>
    <lineage>
        <taxon>unclassified sequences</taxon>
        <taxon>metagenomes</taxon>
        <taxon>ecological metagenomes</taxon>
    </lineage>
</organism>
<gene>
    <name evidence="1" type="ORF">UFOPK2806_02749</name>
</gene>
<evidence type="ECO:0000313" key="1">
    <source>
        <dbReference type="EMBL" id="CAB4776697.1"/>
    </source>
</evidence>
<reference evidence="1" key="1">
    <citation type="submission" date="2020-05" db="EMBL/GenBank/DDBJ databases">
        <authorList>
            <person name="Chiriac C."/>
            <person name="Salcher M."/>
            <person name="Ghai R."/>
            <person name="Kavagutti S V."/>
        </authorList>
    </citation>
    <scope>NUCLEOTIDE SEQUENCE</scope>
</reference>
<proteinExistence type="predicted"/>
<name>A0A6J6W1Q8_9ZZZZ</name>
<dbReference type="EMBL" id="CAEZYY010000095">
    <property type="protein sequence ID" value="CAB4776697.1"/>
    <property type="molecule type" value="Genomic_DNA"/>
</dbReference>
<sequence length="418" mass="45331">MTDREAVGALRQPADSLPDGCSIIVDAEAIDLLEQMLGAPKAEDRLAGLARAWADDHDGVRPRALELALVTRKSHELKKLGGWFGFLDGIGMLGDVERAVLALDGGRGRDFLLEIEHGAYTKSFKLVTLRAMLNLGTLRSGSSVREVALNSRWQIFKDPKLLGDLSDAGKSFDDVMHPTETEWDAYWTKNPIAAWTGANTKASAPWFSVANGEMALGLDVPDELGLTFDAMVAELVEYRLHRYVMSKSARLEGQRLRPLKADGSPLDAQFVVQQSLGQPLSVVFESAGGVKNADYRFGIDAVLELLSELGALLVDAYVDSAETRHMPLSDRRLATDDIAYPLALSEIENVVDLRVKLQRSSARLGRGVVKAKSGGNREKQIRLILGNLDGYDAVSLGIALATVPSSVTESAHRGAVRA</sequence>
<accession>A0A6J6W1Q8</accession>
<dbReference type="AlphaFoldDB" id="A0A6J6W1Q8"/>
<protein>
    <submittedName>
        <fullName evidence="1">Unannotated protein</fullName>
    </submittedName>
</protein>